<dbReference type="InterPro" id="IPR051122">
    <property type="entry name" value="SDR_DHRS6-like"/>
</dbReference>
<evidence type="ECO:0000313" key="3">
    <source>
        <dbReference type="EMBL" id="RCJ24417.1"/>
    </source>
</evidence>
<dbReference type="PANTHER" id="PTHR43477:SF1">
    <property type="entry name" value="DIHYDROANTICAPSIN 7-DEHYDROGENASE"/>
    <property type="match status" value="1"/>
</dbReference>
<gene>
    <name evidence="3" type="ORF">A6770_28260</name>
</gene>
<comment type="caution">
    <text evidence="3">The sequence shown here is derived from an EMBL/GenBank/DDBJ whole genome shotgun (WGS) entry which is preliminary data.</text>
</comment>
<dbReference type="PRINTS" id="PR00081">
    <property type="entry name" value="GDHRDH"/>
</dbReference>
<dbReference type="SUPFAM" id="SSF51735">
    <property type="entry name" value="NAD(P)-binding Rossmann-fold domains"/>
    <property type="match status" value="1"/>
</dbReference>
<keyword evidence="4" id="KW-1185">Reference proteome</keyword>
<sequence length="237" mass="25247">MLLERKHVVVIGGSQGIGYQTARLARQSGAEVTIVGRSLSKLDEASERLGKVHTAVADITDEAAINRLFTTIEQIDHVYIAAGSFIGGQILEGSVEQFRTAIESRLWGSVYVIRAAVPKIVSGGSVTLTGGLSTERPVPGAWVTAVATAAAEQLSRALALELAPIRVNAVSPGWTDTPMWDAIFGESKPQAFQEVTSKIPTRRLATAEEVASSVIFLMTNPSITGEVIHIDGGHRYV</sequence>
<evidence type="ECO:0000313" key="4">
    <source>
        <dbReference type="Proteomes" id="UP000252107"/>
    </source>
</evidence>
<proteinExistence type="inferred from homology"/>
<dbReference type="AlphaFoldDB" id="A0A367QJM3"/>
<comment type="similarity">
    <text evidence="1">Belongs to the short-chain dehydrogenases/reductases (SDR) family.</text>
</comment>
<dbReference type="PANTHER" id="PTHR43477">
    <property type="entry name" value="DIHYDROANTICAPSIN 7-DEHYDROGENASE"/>
    <property type="match status" value="1"/>
</dbReference>
<accession>A0A367QJM3</accession>
<dbReference type="CDD" id="cd05233">
    <property type="entry name" value="SDR_c"/>
    <property type="match status" value="1"/>
</dbReference>
<reference evidence="3" key="1">
    <citation type="submission" date="2016-04" db="EMBL/GenBank/DDBJ databases">
        <authorList>
            <person name="Tabuchi Yagui T.R."/>
        </authorList>
    </citation>
    <scope>NUCLEOTIDE SEQUENCE [LARGE SCALE GENOMIC DNA]</scope>
    <source>
        <strain evidence="3">NIES-26</strain>
    </source>
</reference>
<dbReference type="InterPro" id="IPR036291">
    <property type="entry name" value="NAD(P)-bd_dom_sf"/>
</dbReference>
<evidence type="ECO:0000256" key="1">
    <source>
        <dbReference type="ARBA" id="ARBA00006484"/>
    </source>
</evidence>
<dbReference type="Gene3D" id="3.40.50.720">
    <property type="entry name" value="NAD(P)-binding Rossmann-like Domain"/>
    <property type="match status" value="1"/>
</dbReference>
<name>A0A367QJM3_9NOSO</name>
<dbReference type="GO" id="GO:0016491">
    <property type="term" value="F:oxidoreductase activity"/>
    <property type="evidence" value="ECO:0007669"/>
    <property type="project" value="UniProtKB-KW"/>
</dbReference>
<dbReference type="Proteomes" id="UP000252107">
    <property type="component" value="Unassembled WGS sequence"/>
</dbReference>
<dbReference type="EMBL" id="LXQD01000318">
    <property type="protein sequence ID" value="RCJ24417.1"/>
    <property type="molecule type" value="Genomic_DNA"/>
</dbReference>
<keyword evidence="2" id="KW-0560">Oxidoreductase</keyword>
<organism evidence="3 4">
    <name type="scientific">Nostoc minutum NIES-26</name>
    <dbReference type="NCBI Taxonomy" id="1844469"/>
    <lineage>
        <taxon>Bacteria</taxon>
        <taxon>Bacillati</taxon>
        <taxon>Cyanobacteriota</taxon>
        <taxon>Cyanophyceae</taxon>
        <taxon>Nostocales</taxon>
        <taxon>Nostocaceae</taxon>
        <taxon>Nostoc</taxon>
    </lineage>
</organism>
<protein>
    <recommendedName>
        <fullName evidence="5">Short-chain dehydrogenase</fullName>
    </recommendedName>
</protein>
<dbReference type="Pfam" id="PF13561">
    <property type="entry name" value="adh_short_C2"/>
    <property type="match status" value="1"/>
</dbReference>
<evidence type="ECO:0000256" key="2">
    <source>
        <dbReference type="ARBA" id="ARBA00023002"/>
    </source>
</evidence>
<evidence type="ECO:0008006" key="5">
    <source>
        <dbReference type="Google" id="ProtNLM"/>
    </source>
</evidence>
<dbReference type="InterPro" id="IPR002347">
    <property type="entry name" value="SDR_fam"/>
</dbReference>